<reference evidence="2" key="1">
    <citation type="submission" date="2011-11" db="EMBL/GenBank/DDBJ databases">
        <title>Complete sequence of Paenibacillus terrae HPL-003.</title>
        <authorList>
            <person name="Shin S.H."/>
            <person name="Kim S."/>
            <person name="Kim J.Y."/>
        </authorList>
    </citation>
    <scope>NUCLEOTIDE SEQUENCE [LARGE SCALE GENOMIC DNA]</scope>
    <source>
        <strain evidence="2">HPL-003</strain>
    </source>
</reference>
<gene>
    <name evidence="1" type="ordered locus">HPL003_22450</name>
</gene>
<protein>
    <submittedName>
        <fullName evidence="1">Uncharacterized protein</fullName>
    </submittedName>
</protein>
<proteinExistence type="predicted"/>
<dbReference type="AlphaFoldDB" id="G7VQM5"/>
<organism evidence="1 2">
    <name type="scientific">Paenibacillus terrae (strain HPL-003)</name>
    <dbReference type="NCBI Taxonomy" id="985665"/>
    <lineage>
        <taxon>Bacteria</taxon>
        <taxon>Bacillati</taxon>
        <taxon>Bacillota</taxon>
        <taxon>Bacilli</taxon>
        <taxon>Bacillales</taxon>
        <taxon>Paenibacillaceae</taxon>
        <taxon>Paenibacillus</taxon>
    </lineage>
</organism>
<dbReference type="EMBL" id="CP003107">
    <property type="protein sequence ID" value="AET61214.1"/>
    <property type="molecule type" value="Genomic_DNA"/>
</dbReference>
<accession>G7VQM5</accession>
<dbReference type="OrthoDB" id="2886755at2"/>
<dbReference type="KEGG" id="pta:HPL003_22450"/>
<reference evidence="1 2" key="3">
    <citation type="journal article" date="2012" name="J. Bacteriol.">
        <title>Genome Sequence of Paenibacillus terrae HPL-003, a Xylanase-Producing Bacterium Isolated from Soil Found in Forest Residue.</title>
        <authorList>
            <person name="Shin S.H."/>
            <person name="Kim S."/>
            <person name="Kim J.Y."/>
            <person name="Song H.Y."/>
            <person name="Cho S.J."/>
            <person name="Kim D.R."/>
            <person name="Lee K.I."/>
            <person name="Lim H.K."/>
            <person name="Park N.J."/>
            <person name="Hwang I.T."/>
            <person name="Yang K.S."/>
        </authorList>
    </citation>
    <scope>NUCLEOTIDE SEQUENCE [LARGE SCALE GENOMIC DNA]</scope>
    <source>
        <strain evidence="1 2">HPL-003</strain>
    </source>
</reference>
<dbReference type="HOGENOM" id="CLU_177591_0_0_9"/>
<sequence>MIIEIEGYFNQALLQADDNYSVKEIEQIYLDLKTKIKLIDELPKELCENYNMIEINKTIEKKVDMVIDTDTDRIYKPYY</sequence>
<dbReference type="eggNOG" id="ENOG5030BX3">
    <property type="taxonomic scope" value="Bacteria"/>
</dbReference>
<dbReference type="RefSeq" id="WP_014281909.1">
    <property type="nucleotide sequence ID" value="NC_016641.1"/>
</dbReference>
<evidence type="ECO:0000313" key="2">
    <source>
        <dbReference type="Proteomes" id="UP000005876"/>
    </source>
</evidence>
<evidence type="ECO:0000313" key="1">
    <source>
        <dbReference type="EMBL" id="AET61214.1"/>
    </source>
</evidence>
<name>G7VQM5_PAETH</name>
<reference key="2">
    <citation type="submission" date="2011-11" db="EMBL/GenBank/DDBJ databases">
        <authorList>
            <person name="Shin S.H."/>
            <person name="Kim S."/>
            <person name="Kim J.Y."/>
        </authorList>
    </citation>
    <scope>NUCLEOTIDE SEQUENCE</scope>
    <source>
        <strain>HPL-003</strain>
    </source>
</reference>
<dbReference type="Proteomes" id="UP000005876">
    <property type="component" value="Chromosome"/>
</dbReference>